<sequence length="110" mass="12645">MAARYYAVKKVLERAQRIGPATEKMFYVKNDEVLVGIVQGSKYAIAADLTDKKEYLAFYQACQKGHWVDIELYRMPKEEAESCPDQGRMTIEDLKALDKKTPPIDRAKKK</sequence>
<dbReference type="Proteomes" id="UP000177230">
    <property type="component" value="Unassembled WGS sequence"/>
</dbReference>
<gene>
    <name evidence="1" type="ORF">A2024_10435</name>
</gene>
<proteinExistence type="predicted"/>
<name>A0A1F5RH40_9BACT</name>
<accession>A0A1F5RH40</accession>
<organism evidence="1 2">
    <name type="scientific">Candidatus Edwardsbacteria bacterium GWF2_54_11</name>
    <dbReference type="NCBI Taxonomy" id="1817851"/>
    <lineage>
        <taxon>Bacteria</taxon>
        <taxon>Candidatus Edwardsiibacteriota</taxon>
    </lineage>
</organism>
<protein>
    <submittedName>
        <fullName evidence="1">Uncharacterized protein</fullName>
    </submittedName>
</protein>
<comment type="caution">
    <text evidence="1">The sequence shown here is derived from an EMBL/GenBank/DDBJ whole genome shotgun (WGS) entry which is preliminary data.</text>
</comment>
<dbReference type="EMBL" id="MFFM01000011">
    <property type="protein sequence ID" value="OGF13857.1"/>
    <property type="molecule type" value="Genomic_DNA"/>
</dbReference>
<dbReference type="AlphaFoldDB" id="A0A1F5RH40"/>
<reference evidence="1 2" key="1">
    <citation type="journal article" date="2016" name="Nat. Commun.">
        <title>Thousands of microbial genomes shed light on interconnected biogeochemical processes in an aquifer system.</title>
        <authorList>
            <person name="Anantharaman K."/>
            <person name="Brown C.T."/>
            <person name="Hug L.A."/>
            <person name="Sharon I."/>
            <person name="Castelle C.J."/>
            <person name="Probst A.J."/>
            <person name="Thomas B.C."/>
            <person name="Singh A."/>
            <person name="Wilkins M.J."/>
            <person name="Karaoz U."/>
            <person name="Brodie E.L."/>
            <person name="Williams K.H."/>
            <person name="Hubbard S.S."/>
            <person name="Banfield J.F."/>
        </authorList>
    </citation>
    <scope>NUCLEOTIDE SEQUENCE [LARGE SCALE GENOMIC DNA]</scope>
</reference>
<evidence type="ECO:0000313" key="1">
    <source>
        <dbReference type="EMBL" id="OGF13857.1"/>
    </source>
</evidence>
<evidence type="ECO:0000313" key="2">
    <source>
        <dbReference type="Proteomes" id="UP000177230"/>
    </source>
</evidence>